<proteinExistence type="predicted"/>
<name>A0A2P6QT43_ROSCH</name>
<accession>A0A2P6QT43</accession>
<dbReference type="GO" id="GO:0030246">
    <property type="term" value="F:carbohydrate binding"/>
    <property type="evidence" value="ECO:0007669"/>
    <property type="project" value="UniProtKB-KW"/>
</dbReference>
<dbReference type="Gramene" id="PRQ37340">
    <property type="protein sequence ID" value="PRQ37340"/>
    <property type="gene ID" value="RchiOBHm_Chr4g0401501"/>
</dbReference>
<dbReference type="EMBL" id="PDCK01000042">
    <property type="protein sequence ID" value="PRQ37340.1"/>
    <property type="molecule type" value="Genomic_DNA"/>
</dbReference>
<keyword evidence="1" id="KW-1133">Transmembrane helix</keyword>
<organism evidence="2 3">
    <name type="scientific">Rosa chinensis</name>
    <name type="common">China rose</name>
    <dbReference type="NCBI Taxonomy" id="74649"/>
    <lineage>
        <taxon>Eukaryota</taxon>
        <taxon>Viridiplantae</taxon>
        <taxon>Streptophyta</taxon>
        <taxon>Embryophyta</taxon>
        <taxon>Tracheophyta</taxon>
        <taxon>Spermatophyta</taxon>
        <taxon>Magnoliopsida</taxon>
        <taxon>eudicotyledons</taxon>
        <taxon>Gunneridae</taxon>
        <taxon>Pentapetalae</taxon>
        <taxon>rosids</taxon>
        <taxon>fabids</taxon>
        <taxon>Rosales</taxon>
        <taxon>Rosaceae</taxon>
        <taxon>Rosoideae</taxon>
        <taxon>Rosoideae incertae sedis</taxon>
        <taxon>Rosa</taxon>
    </lineage>
</organism>
<comment type="caution">
    <text evidence="2">The sequence shown here is derived from an EMBL/GenBank/DDBJ whole genome shotgun (WGS) entry which is preliminary data.</text>
</comment>
<evidence type="ECO:0000256" key="1">
    <source>
        <dbReference type="SAM" id="Phobius"/>
    </source>
</evidence>
<dbReference type="Proteomes" id="UP000238479">
    <property type="component" value="Chromosome 4"/>
</dbReference>
<keyword evidence="2" id="KW-0430">Lectin</keyword>
<keyword evidence="3" id="KW-1185">Reference proteome</keyword>
<sequence length="103" mass="11638">MSTGVVTVVALVVVSVMIAIIVVYRRYIRERSSSDDPVLHDPSFSTLTVDNFLNDIERERPMMFTSQQLQIATDNFTNLLGSGGFEGLVQFIKENLVMEPLWQ</sequence>
<keyword evidence="1" id="KW-0472">Membrane</keyword>
<keyword evidence="1" id="KW-0812">Transmembrane</keyword>
<evidence type="ECO:0000313" key="2">
    <source>
        <dbReference type="EMBL" id="PRQ37340.1"/>
    </source>
</evidence>
<feature type="transmembrane region" description="Helical" evidence="1">
    <location>
        <begin position="6"/>
        <end position="24"/>
    </location>
</feature>
<evidence type="ECO:0000313" key="3">
    <source>
        <dbReference type="Proteomes" id="UP000238479"/>
    </source>
</evidence>
<reference evidence="2 3" key="1">
    <citation type="journal article" date="2018" name="Nat. Genet.">
        <title>The Rosa genome provides new insights in the design of modern roses.</title>
        <authorList>
            <person name="Bendahmane M."/>
        </authorList>
    </citation>
    <scope>NUCLEOTIDE SEQUENCE [LARGE SCALE GENOMIC DNA]</scope>
    <source>
        <strain evidence="3">cv. Old Blush</strain>
    </source>
</reference>
<protein>
    <submittedName>
        <fullName evidence="2">Putative concanavalin A-like lectin/glucanase domain-containing protein</fullName>
    </submittedName>
</protein>
<gene>
    <name evidence="2" type="ORF">RchiOBHm_Chr4g0401501</name>
</gene>
<dbReference type="AlphaFoldDB" id="A0A2P6QT43"/>